<dbReference type="AlphaFoldDB" id="A0A813V7G7"/>
<keyword evidence="2" id="KW-1185">Reference proteome</keyword>
<dbReference type="EMBL" id="CAJNOC010001086">
    <property type="protein sequence ID" value="CAF0833728.1"/>
    <property type="molecule type" value="Genomic_DNA"/>
</dbReference>
<name>A0A813V7G7_9BILA</name>
<organism evidence="1 2">
    <name type="scientific">Brachionus calyciflorus</name>
    <dbReference type="NCBI Taxonomy" id="104777"/>
    <lineage>
        <taxon>Eukaryota</taxon>
        <taxon>Metazoa</taxon>
        <taxon>Spiralia</taxon>
        <taxon>Gnathifera</taxon>
        <taxon>Rotifera</taxon>
        <taxon>Eurotatoria</taxon>
        <taxon>Monogononta</taxon>
        <taxon>Pseudotrocha</taxon>
        <taxon>Ploima</taxon>
        <taxon>Brachionidae</taxon>
        <taxon>Brachionus</taxon>
    </lineage>
</organism>
<gene>
    <name evidence="1" type="ORF">OXX778_LOCUS8100</name>
</gene>
<proteinExistence type="predicted"/>
<protein>
    <submittedName>
        <fullName evidence="1">Uncharacterized protein</fullName>
    </submittedName>
</protein>
<sequence length="165" mass="19661">MKFDHDLEEREEEEEEKIGKKRKIKKIVFENPLKTNDFLNRIDFIKFEIRKIVEQPSDLFSKDLFTILKSQIHIYNNYIVKDQPSEPVDFQEPKAKKTKSDASDDIYYLETRSHSNHERVPISKSLLELTDNQELNNLHITEFQNLITHKYNETGLFMPAQATQF</sequence>
<reference evidence="1" key="1">
    <citation type="submission" date="2021-02" db="EMBL/GenBank/DDBJ databases">
        <authorList>
            <person name="Nowell W R."/>
        </authorList>
    </citation>
    <scope>NUCLEOTIDE SEQUENCE</scope>
    <source>
        <strain evidence="1">Ploen Becks lab</strain>
    </source>
</reference>
<evidence type="ECO:0000313" key="1">
    <source>
        <dbReference type="EMBL" id="CAF0833728.1"/>
    </source>
</evidence>
<comment type="caution">
    <text evidence="1">The sequence shown here is derived from an EMBL/GenBank/DDBJ whole genome shotgun (WGS) entry which is preliminary data.</text>
</comment>
<evidence type="ECO:0000313" key="2">
    <source>
        <dbReference type="Proteomes" id="UP000663879"/>
    </source>
</evidence>
<accession>A0A813V7G7</accession>
<dbReference type="Proteomes" id="UP000663879">
    <property type="component" value="Unassembled WGS sequence"/>
</dbReference>